<protein>
    <recommendedName>
        <fullName evidence="2">At1g04390 ARM repeat domain-containing protein</fullName>
    </recommendedName>
</protein>
<dbReference type="PANTHER" id="PTHR35918">
    <property type="entry name" value="OS06G0674800 PROTEIN"/>
    <property type="match status" value="1"/>
</dbReference>
<dbReference type="SUPFAM" id="SSF54695">
    <property type="entry name" value="POZ domain"/>
    <property type="match status" value="1"/>
</dbReference>
<name>A0A022QM37_ERYGU</name>
<feature type="non-terminal residue" evidence="3">
    <location>
        <position position="1"/>
    </location>
</feature>
<comment type="pathway">
    <text evidence="1">Protein modification; protein ubiquitination.</text>
</comment>
<gene>
    <name evidence="3" type="ORF">MIMGU_mgv1a026789mg</name>
</gene>
<evidence type="ECO:0000313" key="4">
    <source>
        <dbReference type="Proteomes" id="UP000030748"/>
    </source>
</evidence>
<reference evidence="3 4" key="1">
    <citation type="journal article" date="2013" name="Proc. Natl. Acad. Sci. U.S.A.">
        <title>Fine-scale variation in meiotic recombination in Mimulus inferred from population shotgun sequencing.</title>
        <authorList>
            <person name="Hellsten U."/>
            <person name="Wright K.M."/>
            <person name="Jenkins J."/>
            <person name="Shu S."/>
            <person name="Yuan Y."/>
            <person name="Wessler S.R."/>
            <person name="Schmutz J."/>
            <person name="Willis J.H."/>
            <person name="Rokhsar D.S."/>
        </authorList>
    </citation>
    <scope>NUCLEOTIDE SEQUENCE [LARGE SCALE GENOMIC DNA]</scope>
    <source>
        <strain evidence="4">cv. DUN x IM62</strain>
    </source>
</reference>
<dbReference type="InterPro" id="IPR011333">
    <property type="entry name" value="SKP1/BTB/POZ_sf"/>
</dbReference>
<dbReference type="eggNOG" id="ENOG502QR8C">
    <property type="taxonomic scope" value="Eukaryota"/>
</dbReference>
<dbReference type="Pfam" id="PF26522">
    <property type="entry name" value="ARM_6"/>
    <property type="match status" value="1"/>
</dbReference>
<evidence type="ECO:0000313" key="3">
    <source>
        <dbReference type="EMBL" id="EYU27535.1"/>
    </source>
</evidence>
<feature type="domain" description="At1g04390 ARM repeat" evidence="2">
    <location>
        <begin position="147"/>
        <end position="261"/>
    </location>
</feature>
<dbReference type="InterPro" id="IPR016024">
    <property type="entry name" value="ARM-type_fold"/>
</dbReference>
<organism evidence="3 4">
    <name type="scientific">Erythranthe guttata</name>
    <name type="common">Yellow monkey flower</name>
    <name type="synonym">Mimulus guttatus</name>
    <dbReference type="NCBI Taxonomy" id="4155"/>
    <lineage>
        <taxon>Eukaryota</taxon>
        <taxon>Viridiplantae</taxon>
        <taxon>Streptophyta</taxon>
        <taxon>Embryophyta</taxon>
        <taxon>Tracheophyta</taxon>
        <taxon>Spermatophyta</taxon>
        <taxon>Magnoliopsida</taxon>
        <taxon>eudicotyledons</taxon>
        <taxon>Gunneridae</taxon>
        <taxon>Pentapetalae</taxon>
        <taxon>asterids</taxon>
        <taxon>lamiids</taxon>
        <taxon>Lamiales</taxon>
        <taxon>Phrymaceae</taxon>
        <taxon>Erythranthe</taxon>
    </lineage>
</organism>
<evidence type="ECO:0000256" key="1">
    <source>
        <dbReference type="ARBA" id="ARBA00004906"/>
    </source>
</evidence>
<dbReference type="InterPro" id="IPR059007">
    <property type="entry name" value="ARM_At1g04390"/>
</dbReference>
<dbReference type="Proteomes" id="UP000030748">
    <property type="component" value="Unassembled WGS sequence"/>
</dbReference>
<sequence>HGAADNNRGLSGHVLTLHQRLYHALNLGYYFQIAPPRIFCNICCLRFKCWLGDKWHCTDIETQRLVLRSVDAYLECISSETLQYPLVKDSVVDMVRALESILEFKNQSILRLASSVAVKMVKVLPGSILLQNRGLDLICPIVDLLSSHQLQVAMSCATAMNVILPKLSSRREREVWQILKETKAVGYLVHNIKQLSIVNIQIEYFQEMASLLSRILLWWPSFRFCVWNDSNFLNCLDAIKLISESSVKVVVLQLYSSLALCGNGAQKLLENGEALVQMTVSCMDSSNSHSVRMEAFKLARCLALSRRGCIQMMNICCEPLVKAVTGAMKYSNTLSEKLDKNQLSVTEEACRLASITRWPGNHHIYFWKAGTDRLLLDLLLDYPKIHQLQRELSVNDLINIVRESQNSNLLFSFRPYLWDILGGLAANCEENISHEIHENELQLRVLIVCACLSFVDSMGTLRQVSQNGVTNMTECESACRAVLMMVYSPCKYIASLARSILYEILKADGKDYVEYLLKILNAVLTGAKFGLPGNLQIVVSLMSLACYCSLPTYQELIIKFQGMKIMVAFVMWWLSNPVHLKRESTVPHLRDSFSERSCCYPSTEEWEGEDMLLLFSLWIVSELLHHSAYNKKANSSDNHEDFPRSQLIQELQEICRDRNSHGSRWYAAYVLSYFGIFGFPSKLGKRIGKLLGEREHSDMKLHFVNEESVYVHEVILTVRCPSLLPPGESVPKQKSSGVKSDVGRNIVKAVHLSAHVDQPSLLKLLEYVYSGYLQASKDLVKKLKLFARHCKLESLMQVLCRKNPKWGVDVPSFDLSPALGPAGHNLSYCSNF</sequence>
<keyword evidence="4" id="KW-1185">Reference proteome</keyword>
<dbReference type="SUPFAM" id="SSF48371">
    <property type="entry name" value="ARM repeat"/>
    <property type="match status" value="1"/>
</dbReference>
<dbReference type="Gene3D" id="3.30.710.10">
    <property type="entry name" value="Potassium Channel Kv1.1, Chain A"/>
    <property type="match status" value="1"/>
</dbReference>
<dbReference type="InterPro" id="IPR044953">
    <property type="entry name" value="At1g04390-like"/>
</dbReference>
<dbReference type="EMBL" id="KI631456">
    <property type="protein sequence ID" value="EYU27535.1"/>
    <property type="molecule type" value="Genomic_DNA"/>
</dbReference>
<accession>A0A022QM37</accession>
<dbReference type="PANTHER" id="PTHR35918:SF1">
    <property type="entry name" value="BTB DOMAIN-CONTAINING PROTEIN"/>
    <property type="match status" value="1"/>
</dbReference>
<dbReference type="AlphaFoldDB" id="A0A022QM37"/>
<proteinExistence type="predicted"/>
<evidence type="ECO:0000259" key="2">
    <source>
        <dbReference type="Pfam" id="PF26522"/>
    </source>
</evidence>
<dbReference type="STRING" id="4155.A0A022QM37"/>